<organism evidence="1 2">
    <name type="scientific">Trema orientale</name>
    <name type="common">Charcoal tree</name>
    <name type="synonym">Celtis orientalis</name>
    <dbReference type="NCBI Taxonomy" id="63057"/>
    <lineage>
        <taxon>Eukaryota</taxon>
        <taxon>Viridiplantae</taxon>
        <taxon>Streptophyta</taxon>
        <taxon>Embryophyta</taxon>
        <taxon>Tracheophyta</taxon>
        <taxon>Spermatophyta</taxon>
        <taxon>Magnoliopsida</taxon>
        <taxon>eudicotyledons</taxon>
        <taxon>Gunneridae</taxon>
        <taxon>Pentapetalae</taxon>
        <taxon>rosids</taxon>
        <taxon>fabids</taxon>
        <taxon>Rosales</taxon>
        <taxon>Cannabaceae</taxon>
        <taxon>Trema</taxon>
    </lineage>
</organism>
<protein>
    <submittedName>
        <fullName evidence="1">Uncharacterized protein</fullName>
    </submittedName>
</protein>
<dbReference type="AlphaFoldDB" id="A0A2P5FHN5"/>
<accession>A0A2P5FHN5</accession>
<dbReference type="Proteomes" id="UP000237000">
    <property type="component" value="Unassembled WGS sequence"/>
</dbReference>
<proteinExistence type="predicted"/>
<reference evidence="2" key="1">
    <citation type="submission" date="2016-06" db="EMBL/GenBank/DDBJ databases">
        <title>Parallel loss of symbiosis genes in relatives of nitrogen-fixing non-legume Parasponia.</title>
        <authorList>
            <person name="Van Velzen R."/>
            <person name="Holmer R."/>
            <person name="Bu F."/>
            <person name="Rutten L."/>
            <person name="Van Zeijl A."/>
            <person name="Liu W."/>
            <person name="Santuari L."/>
            <person name="Cao Q."/>
            <person name="Sharma T."/>
            <person name="Shen D."/>
            <person name="Roswanjaya Y."/>
            <person name="Wardhani T."/>
            <person name="Kalhor M.S."/>
            <person name="Jansen J."/>
            <person name="Van den Hoogen J."/>
            <person name="Gungor B."/>
            <person name="Hartog M."/>
            <person name="Hontelez J."/>
            <person name="Verver J."/>
            <person name="Yang W.-C."/>
            <person name="Schijlen E."/>
            <person name="Repin R."/>
            <person name="Schilthuizen M."/>
            <person name="Schranz E."/>
            <person name="Heidstra R."/>
            <person name="Miyata K."/>
            <person name="Fedorova E."/>
            <person name="Kohlen W."/>
            <person name="Bisseling T."/>
            <person name="Smit S."/>
            <person name="Geurts R."/>
        </authorList>
    </citation>
    <scope>NUCLEOTIDE SEQUENCE [LARGE SCALE GENOMIC DNA]</scope>
    <source>
        <strain evidence="2">cv. RG33-2</strain>
    </source>
</reference>
<gene>
    <name evidence="1" type="ORF">TorRG33x02_070380</name>
</gene>
<name>A0A2P5FHN5_TREOI</name>
<dbReference type="EMBL" id="JXTC01000033">
    <property type="protein sequence ID" value="PON97282.1"/>
    <property type="molecule type" value="Genomic_DNA"/>
</dbReference>
<sequence>MLLKLLDHSHNLFHGQLSGFDGLRSSIPDDVGDDWREVHYWGEAKIGDGSFEVLIEEDVGGLDVAMARFGSVVEVDMGDSFSKFERNLYS</sequence>
<evidence type="ECO:0000313" key="1">
    <source>
        <dbReference type="EMBL" id="PON97282.1"/>
    </source>
</evidence>
<evidence type="ECO:0000313" key="2">
    <source>
        <dbReference type="Proteomes" id="UP000237000"/>
    </source>
</evidence>
<keyword evidence="2" id="KW-1185">Reference proteome</keyword>
<comment type="caution">
    <text evidence="1">The sequence shown here is derived from an EMBL/GenBank/DDBJ whole genome shotgun (WGS) entry which is preliminary data.</text>
</comment>
<dbReference type="InParanoid" id="A0A2P5FHN5"/>